<dbReference type="Pfam" id="PF12844">
    <property type="entry name" value="HTH_19"/>
    <property type="match status" value="1"/>
</dbReference>
<dbReference type="InterPro" id="IPR001387">
    <property type="entry name" value="Cro/C1-type_HTH"/>
</dbReference>
<comment type="caution">
    <text evidence="2">The sequence shown here is derived from an EMBL/GenBank/DDBJ whole genome shotgun (WGS) entry which is preliminary data.</text>
</comment>
<dbReference type="Gene3D" id="1.10.260.40">
    <property type="entry name" value="lambda repressor-like DNA-binding domains"/>
    <property type="match status" value="1"/>
</dbReference>
<dbReference type="GO" id="GO:0003677">
    <property type="term" value="F:DNA binding"/>
    <property type="evidence" value="ECO:0007669"/>
    <property type="project" value="InterPro"/>
</dbReference>
<dbReference type="InterPro" id="IPR010982">
    <property type="entry name" value="Lambda_DNA-bd_dom_sf"/>
</dbReference>
<accession>A0A401IGW7</accession>
<name>A0A401IGW7_APHSA</name>
<dbReference type="EMBL" id="BDQK01000008">
    <property type="protein sequence ID" value="GBF80508.1"/>
    <property type="molecule type" value="Genomic_DNA"/>
</dbReference>
<proteinExistence type="predicted"/>
<gene>
    <name evidence="2" type="ORF">AsFPU1_1909</name>
</gene>
<reference evidence="3" key="1">
    <citation type="submission" date="2017-05" db="EMBL/GenBank/DDBJ databases">
        <title>Physiological properties and genetic analysis related to exopolysaccharide production of fresh-water unicellular cyanobacterium Aphanothece sacrum, Suizenji Nori, that has been cultured as a food source in Japan.</title>
        <authorList>
            <person name="Kanesaki Y."/>
            <person name="Yoshikawa S."/>
            <person name="Ohki K."/>
        </authorList>
    </citation>
    <scope>NUCLEOTIDE SEQUENCE [LARGE SCALE GENOMIC DNA]</scope>
    <source>
        <strain evidence="3">FPU1</strain>
    </source>
</reference>
<organism evidence="2 3">
    <name type="scientific">Aphanothece sacrum FPU1</name>
    <dbReference type="NCBI Taxonomy" id="1920663"/>
    <lineage>
        <taxon>Bacteria</taxon>
        <taxon>Bacillati</taxon>
        <taxon>Cyanobacteriota</taxon>
        <taxon>Cyanophyceae</taxon>
        <taxon>Oscillatoriophycideae</taxon>
        <taxon>Chroococcales</taxon>
        <taxon>Aphanothecaceae</taxon>
        <taxon>Aphanothece</taxon>
    </lineage>
</organism>
<keyword evidence="3" id="KW-1185">Reference proteome</keyword>
<dbReference type="Proteomes" id="UP000287247">
    <property type="component" value="Unassembled WGS sequence"/>
</dbReference>
<dbReference type="CDD" id="cd00093">
    <property type="entry name" value="HTH_XRE"/>
    <property type="match status" value="1"/>
</dbReference>
<dbReference type="PROSITE" id="PS50943">
    <property type="entry name" value="HTH_CROC1"/>
    <property type="match status" value="1"/>
</dbReference>
<evidence type="ECO:0000313" key="2">
    <source>
        <dbReference type="EMBL" id="GBF80508.1"/>
    </source>
</evidence>
<dbReference type="RefSeq" id="WP_124976098.1">
    <property type="nucleotide sequence ID" value="NZ_BDQK01000008.1"/>
</dbReference>
<evidence type="ECO:0000259" key="1">
    <source>
        <dbReference type="PROSITE" id="PS50943"/>
    </source>
</evidence>
<protein>
    <submittedName>
        <fullName evidence="2">XRE family transcriptional regulator</fullName>
    </submittedName>
</protein>
<evidence type="ECO:0000313" key="3">
    <source>
        <dbReference type="Proteomes" id="UP000287247"/>
    </source>
</evidence>
<dbReference type="SUPFAM" id="SSF47413">
    <property type="entry name" value="lambda repressor-like DNA-binding domains"/>
    <property type="match status" value="1"/>
</dbReference>
<dbReference type="AlphaFoldDB" id="A0A401IGW7"/>
<feature type="domain" description="HTH cro/C1-type" evidence="1">
    <location>
        <begin position="9"/>
        <end position="65"/>
    </location>
</feature>
<sequence>MNKNKKSFIKTIREEKNLTRKELANIFGVTEMTIYNWENNNNIFEEWIEKIIKGCELLEYNLNDLKEFLKDTTNIEINTDKDILTGSQNNKIIAGEVDNKGFDSIINKNHDSILLPNHISDIFYNGYKNDQIFSLISEIEHNLSSSNNQQQSNDINQTIINNNCLGIDTESINSNDINNQGITEV</sequence>